<dbReference type="RefSeq" id="WP_069462340.1">
    <property type="nucleotide sequence ID" value="NZ_FODD01000064.1"/>
</dbReference>
<dbReference type="OrthoDB" id="3868195at2"/>
<accession>A0A1H8U5W0</accession>
<dbReference type="InterPro" id="IPR058118">
    <property type="entry name" value="Tpg"/>
</dbReference>
<evidence type="ECO:0008006" key="3">
    <source>
        <dbReference type="Google" id="ProtNLM"/>
    </source>
</evidence>
<reference evidence="1 2" key="1">
    <citation type="submission" date="2016-10" db="EMBL/GenBank/DDBJ databases">
        <authorList>
            <person name="de Groot N.N."/>
        </authorList>
    </citation>
    <scope>NUCLEOTIDE SEQUENCE [LARGE SCALE GENOMIC DNA]</scope>
    <source>
        <strain evidence="1 2">CGMCC 4.2026</strain>
    </source>
</reference>
<protein>
    <recommendedName>
        <fullName evidence="3">DNA-binding protein</fullName>
    </recommendedName>
</protein>
<evidence type="ECO:0000313" key="1">
    <source>
        <dbReference type="EMBL" id="SEO98457.1"/>
    </source>
</evidence>
<dbReference type="CDD" id="cd00093">
    <property type="entry name" value="HTH_XRE"/>
    <property type="match status" value="1"/>
</dbReference>
<name>A0A1H8U5W0_9ACTN</name>
<sequence length="185" mass="20830">MGDIDDALRRAAANTATRPIPKSAGAQMRFLLKTEKGSTRALAARLGVTQRTVERYLKGTLRRPRKDLAARLEREVRRDWQPRVQQRAKKQAATATGIVIETRARFGFTAAPGSTDDGRMRRITQHLPPAYASRLFDAQAAGATEQQLQRIAAEGLQEIYFKDRGRRAADLEVEFTDIDYIELDF</sequence>
<dbReference type="GO" id="GO:0003677">
    <property type="term" value="F:DNA binding"/>
    <property type="evidence" value="ECO:0007669"/>
    <property type="project" value="InterPro"/>
</dbReference>
<dbReference type="InterPro" id="IPR001387">
    <property type="entry name" value="Cro/C1-type_HTH"/>
</dbReference>
<dbReference type="Proteomes" id="UP000181951">
    <property type="component" value="Unassembled WGS sequence"/>
</dbReference>
<dbReference type="InterPro" id="IPR010982">
    <property type="entry name" value="Lambda_DNA-bd_dom_sf"/>
</dbReference>
<keyword evidence="2" id="KW-1185">Reference proteome</keyword>
<organism evidence="1 2">
    <name type="scientific">Actinacidiphila rubida</name>
    <dbReference type="NCBI Taxonomy" id="310780"/>
    <lineage>
        <taxon>Bacteria</taxon>
        <taxon>Bacillati</taxon>
        <taxon>Actinomycetota</taxon>
        <taxon>Actinomycetes</taxon>
        <taxon>Kitasatosporales</taxon>
        <taxon>Streptomycetaceae</taxon>
        <taxon>Actinacidiphila</taxon>
    </lineage>
</organism>
<dbReference type="SUPFAM" id="SSF47413">
    <property type="entry name" value="lambda repressor-like DNA-binding domains"/>
    <property type="match status" value="1"/>
</dbReference>
<gene>
    <name evidence="1" type="ORF">SAMN05216267_106430</name>
</gene>
<proteinExistence type="predicted"/>
<dbReference type="EMBL" id="FODD01000064">
    <property type="protein sequence ID" value="SEO98457.1"/>
    <property type="molecule type" value="Genomic_DNA"/>
</dbReference>
<dbReference type="STRING" id="310780.SAMN05216267_106430"/>
<dbReference type="AlphaFoldDB" id="A0A1H8U5W0"/>
<evidence type="ECO:0000313" key="2">
    <source>
        <dbReference type="Proteomes" id="UP000181951"/>
    </source>
</evidence>
<dbReference type="NCBIfam" id="NF047541">
    <property type="entry name" value="telomere_Tpg"/>
    <property type="match status" value="1"/>
</dbReference>